<dbReference type="AlphaFoldDB" id="A0A8J3ZAE3"/>
<comment type="caution">
    <text evidence="4">The sequence shown here is derived from an EMBL/GenBank/DDBJ whole genome shotgun (WGS) entry which is preliminary data.</text>
</comment>
<dbReference type="EMBL" id="BOPG01000050">
    <property type="protein sequence ID" value="GIJ60152.1"/>
    <property type="molecule type" value="Genomic_DNA"/>
</dbReference>
<dbReference type="SUPFAM" id="SSF51735">
    <property type="entry name" value="NAD(P)-binding Rossmann-fold domains"/>
    <property type="match status" value="1"/>
</dbReference>
<dbReference type="Gene3D" id="3.40.50.720">
    <property type="entry name" value="NAD(P)-binding Rossmann-like Domain"/>
    <property type="match status" value="1"/>
</dbReference>
<feature type="domain" description="Gfo/Idh/MocA-like oxidoreductase C-terminal" evidence="3">
    <location>
        <begin position="143"/>
        <end position="413"/>
    </location>
</feature>
<dbReference type="InterPro" id="IPR036291">
    <property type="entry name" value="NAD(P)-bd_dom_sf"/>
</dbReference>
<reference evidence="4" key="1">
    <citation type="submission" date="2021-01" db="EMBL/GenBank/DDBJ databases">
        <title>Whole genome shotgun sequence of Virgisporangium aurantiacum NBRC 16421.</title>
        <authorList>
            <person name="Komaki H."/>
            <person name="Tamura T."/>
        </authorList>
    </citation>
    <scope>NUCLEOTIDE SEQUENCE</scope>
    <source>
        <strain evidence="4">NBRC 16421</strain>
    </source>
</reference>
<accession>A0A8J3ZAE3</accession>
<dbReference type="InterPro" id="IPR051450">
    <property type="entry name" value="Gfo/Idh/MocA_Oxidoreductases"/>
</dbReference>
<name>A0A8J3ZAE3_9ACTN</name>
<evidence type="ECO:0000259" key="3">
    <source>
        <dbReference type="Pfam" id="PF02894"/>
    </source>
</evidence>
<evidence type="ECO:0000259" key="2">
    <source>
        <dbReference type="Pfam" id="PF01408"/>
    </source>
</evidence>
<evidence type="ECO:0000313" key="4">
    <source>
        <dbReference type="EMBL" id="GIJ60152.1"/>
    </source>
</evidence>
<dbReference type="SUPFAM" id="SSF55347">
    <property type="entry name" value="Glyceraldehyde-3-phosphate dehydrogenase-like, C-terminal domain"/>
    <property type="match status" value="1"/>
</dbReference>
<evidence type="ECO:0000256" key="1">
    <source>
        <dbReference type="ARBA" id="ARBA00010928"/>
    </source>
</evidence>
<dbReference type="Pfam" id="PF01408">
    <property type="entry name" value="GFO_IDH_MocA"/>
    <property type="match status" value="1"/>
</dbReference>
<proteinExistence type="inferred from homology"/>
<organism evidence="4 5">
    <name type="scientific">Virgisporangium aurantiacum</name>
    <dbReference type="NCBI Taxonomy" id="175570"/>
    <lineage>
        <taxon>Bacteria</taxon>
        <taxon>Bacillati</taxon>
        <taxon>Actinomycetota</taxon>
        <taxon>Actinomycetes</taxon>
        <taxon>Micromonosporales</taxon>
        <taxon>Micromonosporaceae</taxon>
        <taxon>Virgisporangium</taxon>
    </lineage>
</organism>
<dbReference type="PANTHER" id="PTHR43377:SF2">
    <property type="entry name" value="BINDING ROSSMANN FOLD OXIDOREDUCTASE, PUTATIVE (AFU_ORTHOLOGUE AFUA_4G00560)-RELATED"/>
    <property type="match status" value="1"/>
</dbReference>
<dbReference type="GO" id="GO:0000166">
    <property type="term" value="F:nucleotide binding"/>
    <property type="evidence" value="ECO:0007669"/>
    <property type="project" value="InterPro"/>
</dbReference>
<dbReference type="Gene3D" id="3.30.360.10">
    <property type="entry name" value="Dihydrodipicolinate Reductase, domain 2"/>
    <property type="match status" value="1"/>
</dbReference>
<comment type="similarity">
    <text evidence="1">Belongs to the Gfo/Idh/MocA family.</text>
</comment>
<feature type="domain" description="Gfo/Idh/MocA-like oxidoreductase N-terminal" evidence="2">
    <location>
        <begin position="7"/>
        <end position="126"/>
    </location>
</feature>
<evidence type="ECO:0000313" key="5">
    <source>
        <dbReference type="Proteomes" id="UP000612585"/>
    </source>
</evidence>
<dbReference type="InterPro" id="IPR004104">
    <property type="entry name" value="Gfo/Idh/MocA-like_OxRdtase_C"/>
</dbReference>
<keyword evidence="5" id="KW-1185">Reference proteome</keyword>
<dbReference type="Pfam" id="PF02894">
    <property type="entry name" value="GFO_IDH_MocA_C"/>
    <property type="match status" value="1"/>
</dbReference>
<dbReference type="InterPro" id="IPR000683">
    <property type="entry name" value="Gfo/Idh/MocA-like_OxRdtase_N"/>
</dbReference>
<sequence length="413" mass="44563">MSDQVTLAVVGAGNRGQQYARLAAGTGRARVVAVAEPLAARREVVAREYDLPADAVFEDWTALAARPRLADAVVVATQDRDHVGPAVAFADAGYHILLEKPVAPTEEEGLAIAAAAERSGVRLAVCHVLRYTPHTRLVKDLLGRIGALVAVQHLEPVGWWHFAHSYVRGNWRRADRATPLLLAKACHDVDWLQYVVGRRAVRVSSFGSLFHFRPEQAPPGASDRCVTCRVEPDCPYSAVRLYNSCLGNPNRERWPLGTVVDTFTADAVDAALRDGPYGRCVYACDNDAVDHQVVNIEYEGGVTASITVSAFTPMSDRKTRIMGTRGYLETDGQRVYVYDFVTGTGETVEVPHDGADAARGHGGGDAGLVDAFLAALSTADPDLITTGPTESLASHRVVWAAERARRDGTVVTL</sequence>
<dbReference type="RefSeq" id="WP_204004050.1">
    <property type="nucleotide sequence ID" value="NZ_BOPG01000050.1"/>
</dbReference>
<dbReference type="PANTHER" id="PTHR43377">
    <property type="entry name" value="BILIVERDIN REDUCTASE A"/>
    <property type="match status" value="1"/>
</dbReference>
<dbReference type="Proteomes" id="UP000612585">
    <property type="component" value="Unassembled WGS sequence"/>
</dbReference>
<gene>
    <name evidence="4" type="ORF">Vau01_076680</name>
</gene>
<protein>
    <submittedName>
        <fullName evidence="4">Streptomycin biosynthesis protein StrI</fullName>
    </submittedName>
</protein>